<accession>A0ABR2BA59</accession>
<keyword evidence="2" id="KW-1185">Reference proteome</keyword>
<dbReference type="EMBL" id="JBBPBM010000146">
    <property type="protein sequence ID" value="KAK8504002.1"/>
    <property type="molecule type" value="Genomic_DNA"/>
</dbReference>
<gene>
    <name evidence="1" type="ORF">V6N12_033219</name>
</gene>
<evidence type="ECO:0000313" key="2">
    <source>
        <dbReference type="Proteomes" id="UP001472677"/>
    </source>
</evidence>
<dbReference type="Proteomes" id="UP001472677">
    <property type="component" value="Unassembled WGS sequence"/>
</dbReference>
<name>A0ABR2BA59_9ROSI</name>
<proteinExistence type="predicted"/>
<sequence length="90" mass="9588">MAFKCPCARSVAECSWSSECEDGRCQSRDGASSTRMLRGVRALVMRLAVASFGVRMGAGSGCCVVSSPARFGSLKGCWYVGNSATCGYRW</sequence>
<organism evidence="1 2">
    <name type="scientific">Hibiscus sabdariffa</name>
    <name type="common">roselle</name>
    <dbReference type="NCBI Taxonomy" id="183260"/>
    <lineage>
        <taxon>Eukaryota</taxon>
        <taxon>Viridiplantae</taxon>
        <taxon>Streptophyta</taxon>
        <taxon>Embryophyta</taxon>
        <taxon>Tracheophyta</taxon>
        <taxon>Spermatophyta</taxon>
        <taxon>Magnoliopsida</taxon>
        <taxon>eudicotyledons</taxon>
        <taxon>Gunneridae</taxon>
        <taxon>Pentapetalae</taxon>
        <taxon>rosids</taxon>
        <taxon>malvids</taxon>
        <taxon>Malvales</taxon>
        <taxon>Malvaceae</taxon>
        <taxon>Malvoideae</taxon>
        <taxon>Hibiscus</taxon>
    </lineage>
</organism>
<evidence type="ECO:0000313" key="1">
    <source>
        <dbReference type="EMBL" id="KAK8504002.1"/>
    </source>
</evidence>
<protein>
    <submittedName>
        <fullName evidence="1">Uncharacterized protein</fullName>
    </submittedName>
</protein>
<reference evidence="1 2" key="1">
    <citation type="journal article" date="2024" name="G3 (Bethesda)">
        <title>Genome assembly of Hibiscus sabdariffa L. provides insights into metabolisms of medicinal natural products.</title>
        <authorList>
            <person name="Kim T."/>
        </authorList>
    </citation>
    <scope>NUCLEOTIDE SEQUENCE [LARGE SCALE GENOMIC DNA]</scope>
    <source>
        <strain evidence="1">TK-2024</strain>
        <tissue evidence="1">Old leaves</tissue>
    </source>
</reference>
<comment type="caution">
    <text evidence="1">The sequence shown here is derived from an EMBL/GenBank/DDBJ whole genome shotgun (WGS) entry which is preliminary data.</text>
</comment>